<name>A0A061IUI4_TRYRA</name>
<evidence type="ECO:0000256" key="2">
    <source>
        <dbReference type="ARBA" id="ARBA00049105"/>
    </source>
</evidence>
<dbReference type="GO" id="GO:0050265">
    <property type="term" value="F:RNA uridylyltransferase activity"/>
    <property type="evidence" value="ECO:0007669"/>
    <property type="project" value="UniProtKB-EC"/>
</dbReference>
<dbReference type="PANTHER" id="PTHR12271">
    <property type="entry name" value="POLY A POLYMERASE CID PAP -RELATED"/>
    <property type="match status" value="1"/>
</dbReference>
<dbReference type="AlphaFoldDB" id="A0A061IUI4"/>
<dbReference type="InterPro" id="IPR043519">
    <property type="entry name" value="NT_sf"/>
</dbReference>
<dbReference type="OrthoDB" id="2274644at2759"/>
<dbReference type="VEuPathDB" id="TriTrypDB:TRSC58_06614"/>
<dbReference type="SUPFAM" id="SSF81301">
    <property type="entry name" value="Nucleotidyltransferase"/>
    <property type="match status" value="1"/>
</dbReference>
<dbReference type="GO" id="GO:0031123">
    <property type="term" value="P:RNA 3'-end processing"/>
    <property type="evidence" value="ECO:0007669"/>
    <property type="project" value="TreeGrafter"/>
</dbReference>
<comment type="caution">
    <text evidence="3">The sequence shown here is derived from an EMBL/GenBank/DDBJ whole genome shotgun (WGS) entry which is preliminary data.</text>
</comment>
<evidence type="ECO:0000313" key="3">
    <source>
        <dbReference type="EMBL" id="ESL05725.1"/>
    </source>
</evidence>
<dbReference type="GO" id="GO:0005737">
    <property type="term" value="C:cytoplasm"/>
    <property type="evidence" value="ECO:0007669"/>
    <property type="project" value="UniProtKB-ARBA"/>
</dbReference>
<protein>
    <recommendedName>
        <fullName evidence="1">RNA uridylyltransferase</fullName>
        <ecNumber evidence="1">2.7.7.52</ecNumber>
    </recommendedName>
</protein>
<gene>
    <name evidence="3" type="ORF">TRSC58_06614</name>
</gene>
<dbReference type="Gene3D" id="1.10.1410.10">
    <property type="match status" value="1"/>
</dbReference>
<comment type="catalytic activity">
    <reaction evidence="2">
        <text>RNA(n) + UTP = RNA(n)-3'-uridine ribonucleotide + diphosphate</text>
        <dbReference type="Rhea" id="RHEA:14785"/>
        <dbReference type="Rhea" id="RHEA-COMP:14527"/>
        <dbReference type="Rhea" id="RHEA-COMP:17348"/>
        <dbReference type="ChEBI" id="CHEBI:33019"/>
        <dbReference type="ChEBI" id="CHEBI:46398"/>
        <dbReference type="ChEBI" id="CHEBI:140395"/>
        <dbReference type="ChEBI" id="CHEBI:173116"/>
        <dbReference type="EC" id="2.7.7.52"/>
    </reaction>
</comment>
<dbReference type="EMBL" id="AUPL01006614">
    <property type="protein sequence ID" value="ESL05725.1"/>
    <property type="molecule type" value="Genomic_DNA"/>
</dbReference>
<dbReference type="Gene3D" id="3.30.460.10">
    <property type="entry name" value="Beta Polymerase, domain 2"/>
    <property type="match status" value="1"/>
</dbReference>
<dbReference type="PANTHER" id="PTHR12271:SF98">
    <property type="entry name" value="RNA EDITING 3' TERMINAL URIDYLYL TRANSFERASE 1"/>
    <property type="match status" value="1"/>
</dbReference>
<evidence type="ECO:0000313" key="4">
    <source>
        <dbReference type="Proteomes" id="UP000031737"/>
    </source>
</evidence>
<dbReference type="EC" id="2.7.7.52" evidence="1"/>
<keyword evidence="4" id="KW-1185">Reference proteome</keyword>
<reference evidence="3 4" key="1">
    <citation type="submission" date="2013-07" db="EMBL/GenBank/DDBJ databases">
        <authorList>
            <person name="Stoco P.H."/>
            <person name="Wagner G."/>
            <person name="Gerber A."/>
            <person name="Zaha A."/>
            <person name="Thompson C."/>
            <person name="Bartholomeu D.C."/>
            <person name="Luckemeyer D.D."/>
            <person name="Bahia D."/>
            <person name="Loreto E."/>
            <person name="Prestes E.B."/>
            <person name="Lima F.M."/>
            <person name="Rodrigues-Luiz G."/>
            <person name="Vallejo G.A."/>
            <person name="Filho J.F."/>
            <person name="Monteiro K.M."/>
            <person name="Tyler K.M."/>
            <person name="de Almeida L.G."/>
            <person name="Ortiz M.F."/>
            <person name="Siervo M.A."/>
            <person name="de Moraes M.H."/>
            <person name="Cunha O.L."/>
            <person name="Mendonca-Neto R."/>
            <person name="Silva R."/>
            <person name="Teixeira S.M."/>
            <person name="Murta S.M."/>
            <person name="Sincero T.C."/>
            <person name="Mendes T.A."/>
            <person name="Urmenyi T.P."/>
            <person name="Silva V.G."/>
            <person name="da Rocha W.D."/>
            <person name="Andersson B."/>
            <person name="Romanha A.J."/>
            <person name="Steindel M."/>
            <person name="de Vasconcelos A.T."/>
            <person name="Grisard E.C."/>
        </authorList>
    </citation>
    <scope>NUCLEOTIDE SEQUENCE [LARGE SCALE GENOMIC DNA]</scope>
    <source>
        <strain evidence="3 4">SC58</strain>
    </source>
</reference>
<dbReference type="SUPFAM" id="SSF81631">
    <property type="entry name" value="PAP/OAS1 substrate-binding domain"/>
    <property type="match status" value="1"/>
</dbReference>
<organism evidence="3 4">
    <name type="scientific">Trypanosoma rangeli SC58</name>
    <dbReference type="NCBI Taxonomy" id="429131"/>
    <lineage>
        <taxon>Eukaryota</taxon>
        <taxon>Discoba</taxon>
        <taxon>Euglenozoa</taxon>
        <taxon>Kinetoplastea</taxon>
        <taxon>Metakinetoplastina</taxon>
        <taxon>Trypanosomatida</taxon>
        <taxon>Trypanosomatidae</taxon>
        <taxon>Trypanosoma</taxon>
        <taxon>Herpetosoma</taxon>
    </lineage>
</organism>
<sequence length="388" mass="43088">MDWCDRVLSVRALKLRTTPVPPEHCSALGLFVLESVSELDKGPAAFGLIQRASEQLNGVAESVLRGATVFLFGSCVASGSWDGVSDADFTVLEPSLVSRLEAGGWEHPDERRDILRIAAALRNSGFLRSELEVVIKTRVPVVKRARKVQAPLLLPDAQKGYKLDYVFLGPQDDRAYNNFVREAKRRNIQVEKTDTNKLTLHFHAAPQALRYYRTRVRGLENVVKAWNPDHQLPDIFALDFDISCRPLGVRNSWYMREYLSQHSVVRAGVAFLKRWSKQCGINNAQKGYLTSYAVMILWVYYLLQRGLVRHVDPACIPLVPSNAQLQVPYIPLLGDEGAGDGSIGSVSNSPAWAELQANLGACVAGSSPSIRSFRGTSAWSRYGCRTAM</sequence>
<accession>A0A061IUI4</accession>
<evidence type="ECO:0000256" key="1">
    <source>
        <dbReference type="ARBA" id="ARBA00012472"/>
    </source>
</evidence>
<dbReference type="Proteomes" id="UP000031737">
    <property type="component" value="Unassembled WGS sequence"/>
</dbReference>
<proteinExistence type="predicted"/>